<dbReference type="SUPFAM" id="SSF58104">
    <property type="entry name" value="Methyl-accepting chemotaxis protein (MCP) signaling domain"/>
    <property type="match status" value="1"/>
</dbReference>
<feature type="domain" description="Methyl-accepting transducer" evidence="10">
    <location>
        <begin position="1"/>
        <end position="69"/>
    </location>
</feature>
<comment type="caution">
    <text evidence="11">The sequence shown here is derived from an EMBL/GenBank/DDBJ whole genome shotgun (WGS) entry which is preliminary data.</text>
</comment>
<evidence type="ECO:0000256" key="7">
    <source>
        <dbReference type="ARBA" id="ARBA00023224"/>
    </source>
</evidence>
<evidence type="ECO:0000256" key="5">
    <source>
        <dbReference type="ARBA" id="ARBA00022989"/>
    </source>
</evidence>
<keyword evidence="12" id="KW-1185">Reference proteome</keyword>
<dbReference type="PROSITE" id="PS50111">
    <property type="entry name" value="CHEMOTAXIS_TRANSDUC_2"/>
    <property type="match status" value="1"/>
</dbReference>
<name>A0ABX0Y940_9PSED</name>
<evidence type="ECO:0000256" key="8">
    <source>
        <dbReference type="ARBA" id="ARBA00029447"/>
    </source>
</evidence>
<dbReference type="PRINTS" id="PR00260">
    <property type="entry name" value="CHEMTRNSDUCR"/>
</dbReference>
<keyword evidence="5" id="KW-1133">Transmembrane helix</keyword>
<sequence length="69" mass="7152">MAACLKEVGGEVNTTANTVEFISGITDAIHGIAEQTNSFALNAAIKATRALDSGRRFAVVADMIRALAS</sequence>
<evidence type="ECO:0000256" key="4">
    <source>
        <dbReference type="ARBA" id="ARBA00022692"/>
    </source>
</evidence>
<gene>
    <name evidence="11" type="ORF">HBH25_02890</name>
</gene>
<evidence type="ECO:0000313" key="12">
    <source>
        <dbReference type="Proteomes" id="UP000746535"/>
    </source>
</evidence>
<evidence type="ECO:0000256" key="1">
    <source>
        <dbReference type="ARBA" id="ARBA00004236"/>
    </source>
</evidence>
<dbReference type="EMBL" id="JAAVJI010000001">
    <property type="protein sequence ID" value="NJO99809.1"/>
    <property type="molecule type" value="Genomic_DNA"/>
</dbReference>
<dbReference type="InterPro" id="IPR004089">
    <property type="entry name" value="MCPsignal_dom"/>
</dbReference>
<evidence type="ECO:0000256" key="3">
    <source>
        <dbReference type="ARBA" id="ARBA00022481"/>
    </source>
</evidence>
<reference evidence="11 12" key="1">
    <citation type="submission" date="2020-03" db="EMBL/GenBank/DDBJ databases">
        <authorList>
            <person name="Wang L."/>
            <person name="He N."/>
            <person name="Li Y."/>
            <person name="Fang Y."/>
            <person name="Zhang F."/>
        </authorList>
    </citation>
    <scope>NUCLEOTIDE SEQUENCE [LARGE SCALE GENOMIC DNA]</scope>
    <source>
        <strain evidence="12">hsmgli-8</strain>
    </source>
</reference>
<keyword evidence="2" id="KW-1003">Cell membrane</keyword>
<comment type="subcellular location">
    <subcellularLocation>
        <location evidence="1">Cell membrane</location>
    </subcellularLocation>
</comment>
<evidence type="ECO:0000256" key="2">
    <source>
        <dbReference type="ARBA" id="ARBA00022475"/>
    </source>
</evidence>
<keyword evidence="3" id="KW-0488">Methylation</keyword>
<keyword evidence="7 9" id="KW-0807">Transducer</keyword>
<evidence type="ECO:0000256" key="9">
    <source>
        <dbReference type="PROSITE-ProRule" id="PRU00284"/>
    </source>
</evidence>
<evidence type="ECO:0000259" key="10">
    <source>
        <dbReference type="PROSITE" id="PS50111"/>
    </source>
</evidence>
<proteinExistence type="inferred from homology"/>
<dbReference type="InterPro" id="IPR004090">
    <property type="entry name" value="Chemotax_Me-accpt_rcpt"/>
</dbReference>
<protein>
    <recommendedName>
        <fullName evidence="10">Methyl-accepting transducer domain-containing protein</fullName>
    </recommendedName>
</protein>
<evidence type="ECO:0000313" key="11">
    <source>
        <dbReference type="EMBL" id="NJO99809.1"/>
    </source>
</evidence>
<evidence type="ECO:0000256" key="6">
    <source>
        <dbReference type="ARBA" id="ARBA00023136"/>
    </source>
</evidence>
<dbReference type="Gene3D" id="1.10.287.950">
    <property type="entry name" value="Methyl-accepting chemotaxis protein"/>
    <property type="match status" value="1"/>
</dbReference>
<keyword evidence="6" id="KW-0472">Membrane</keyword>
<comment type="similarity">
    <text evidence="8">Belongs to the methyl-accepting chemotaxis (MCP) protein family.</text>
</comment>
<accession>A0ABX0Y940</accession>
<organism evidence="11 12">
    <name type="scientific">Pseudomonas quercus</name>
    <dbReference type="NCBI Taxonomy" id="2722792"/>
    <lineage>
        <taxon>Bacteria</taxon>
        <taxon>Pseudomonadati</taxon>
        <taxon>Pseudomonadota</taxon>
        <taxon>Gammaproteobacteria</taxon>
        <taxon>Pseudomonadales</taxon>
        <taxon>Pseudomonadaceae</taxon>
        <taxon>Pseudomonas</taxon>
    </lineage>
</organism>
<dbReference type="PANTHER" id="PTHR32089">
    <property type="entry name" value="METHYL-ACCEPTING CHEMOTAXIS PROTEIN MCPB"/>
    <property type="match status" value="1"/>
</dbReference>
<dbReference type="Proteomes" id="UP000746535">
    <property type="component" value="Unassembled WGS sequence"/>
</dbReference>
<dbReference type="PANTHER" id="PTHR32089:SF112">
    <property type="entry name" value="LYSOZYME-LIKE PROTEIN-RELATED"/>
    <property type="match status" value="1"/>
</dbReference>
<keyword evidence="4" id="KW-0812">Transmembrane</keyword>
<dbReference type="Pfam" id="PF00015">
    <property type="entry name" value="MCPsignal"/>
    <property type="match status" value="1"/>
</dbReference>